<gene>
    <name evidence="3" type="ORF">H9638_05855</name>
</gene>
<evidence type="ECO:0000256" key="1">
    <source>
        <dbReference type="SAM" id="MobiDB-lite"/>
    </source>
</evidence>
<keyword evidence="2" id="KW-1133">Transmembrane helix</keyword>
<evidence type="ECO:0008006" key="5">
    <source>
        <dbReference type="Google" id="ProtNLM"/>
    </source>
</evidence>
<feature type="region of interest" description="Disordered" evidence="1">
    <location>
        <begin position="168"/>
        <end position="223"/>
    </location>
</feature>
<evidence type="ECO:0000313" key="3">
    <source>
        <dbReference type="EMBL" id="MBD8043334.1"/>
    </source>
</evidence>
<accession>A0ABR8YGI7</accession>
<dbReference type="RefSeq" id="WP_191746244.1">
    <property type="nucleotide sequence ID" value="NZ_JACSQC010000002.1"/>
</dbReference>
<comment type="caution">
    <text evidence="3">The sequence shown here is derived from an EMBL/GenBank/DDBJ whole genome shotgun (WGS) entry which is preliminary data.</text>
</comment>
<feature type="region of interest" description="Disordered" evidence="1">
    <location>
        <begin position="105"/>
        <end position="130"/>
    </location>
</feature>
<feature type="transmembrane region" description="Helical" evidence="2">
    <location>
        <begin position="12"/>
        <end position="37"/>
    </location>
</feature>
<name>A0ABR8YGI7_9MICC</name>
<proteinExistence type="predicted"/>
<keyword evidence="2" id="KW-0812">Transmembrane</keyword>
<sequence>MDWGEFWEQAAQWAIIWIPVLGPLGILTTAVVAYVAYRQKLEADRRAQWWVRAQWALEASLSANPRRSLAGLAVLNDLRTSSLATREDRALFRLIGLTVQEELRGDGGQPAAVRPLVNPAADDGSRDDPAAPLNAQALNSRTRHSHADAVAAGSGLTNRILEQAEGLIAGSDGATGEENPPVEEGPEGALPQAVQDAREAPGIPPAASRPDLPLRRGTGPHSD</sequence>
<protein>
    <recommendedName>
        <fullName evidence="5">DUF4381 domain-containing protein</fullName>
    </recommendedName>
</protein>
<keyword evidence="2" id="KW-0472">Membrane</keyword>
<reference evidence="3 4" key="1">
    <citation type="submission" date="2020-08" db="EMBL/GenBank/DDBJ databases">
        <title>A Genomic Blueprint of the Chicken Gut Microbiome.</title>
        <authorList>
            <person name="Gilroy R."/>
            <person name="Ravi A."/>
            <person name="Getino M."/>
            <person name="Pursley I."/>
            <person name="Horton D.L."/>
            <person name="Alikhan N.-F."/>
            <person name="Baker D."/>
            <person name="Gharbi K."/>
            <person name="Hall N."/>
            <person name="Watson M."/>
            <person name="Adriaenssens E.M."/>
            <person name="Foster-Nyarko E."/>
            <person name="Jarju S."/>
            <person name="Secka A."/>
            <person name="Antonio M."/>
            <person name="Oren A."/>
            <person name="Chaudhuri R."/>
            <person name="La Ragione R.M."/>
            <person name="Hildebrand F."/>
            <person name="Pallen M.J."/>
        </authorList>
    </citation>
    <scope>NUCLEOTIDE SEQUENCE [LARGE SCALE GENOMIC DNA]</scope>
    <source>
        <strain evidence="3 4">Sa2BUA2</strain>
    </source>
</reference>
<keyword evidence="4" id="KW-1185">Reference proteome</keyword>
<evidence type="ECO:0000256" key="2">
    <source>
        <dbReference type="SAM" id="Phobius"/>
    </source>
</evidence>
<dbReference type="Proteomes" id="UP000652763">
    <property type="component" value="Unassembled WGS sequence"/>
</dbReference>
<evidence type="ECO:0000313" key="4">
    <source>
        <dbReference type="Proteomes" id="UP000652763"/>
    </source>
</evidence>
<organism evidence="3 4">
    <name type="scientific">Arthrobacter pullicola</name>
    <dbReference type="NCBI Taxonomy" id="2762224"/>
    <lineage>
        <taxon>Bacteria</taxon>
        <taxon>Bacillati</taxon>
        <taxon>Actinomycetota</taxon>
        <taxon>Actinomycetes</taxon>
        <taxon>Micrococcales</taxon>
        <taxon>Micrococcaceae</taxon>
        <taxon>Arthrobacter</taxon>
    </lineage>
</organism>
<dbReference type="EMBL" id="JACSQC010000002">
    <property type="protein sequence ID" value="MBD8043334.1"/>
    <property type="molecule type" value="Genomic_DNA"/>
</dbReference>